<feature type="region of interest" description="Disordered" evidence="1">
    <location>
        <begin position="70"/>
        <end position="89"/>
    </location>
</feature>
<organism evidence="2 3">
    <name type="scientific">Elysia marginata</name>
    <dbReference type="NCBI Taxonomy" id="1093978"/>
    <lineage>
        <taxon>Eukaryota</taxon>
        <taxon>Metazoa</taxon>
        <taxon>Spiralia</taxon>
        <taxon>Lophotrochozoa</taxon>
        <taxon>Mollusca</taxon>
        <taxon>Gastropoda</taxon>
        <taxon>Heterobranchia</taxon>
        <taxon>Euthyneura</taxon>
        <taxon>Panpulmonata</taxon>
        <taxon>Sacoglossa</taxon>
        <taxon>Placobranchoidea</taxon>
        <taxon>Plakobranchidae</taxon>
        <taxon>Elysia</taxon>
    </lineage>
</organism>
<sequence length="116" mass="13200">MLEAYILTTAMMMNDDDEDGDVDDDDDDDDNDDDNDDDDDDDDDDNDDDNDYDDDGDDDEINPNLKQCLQLTPSVHSSTSDTSAESGIKHKRWRTLQHGSWTAQMIVLVGLTLHWR</sequence>
<comment type="caution">
    <text evidence="2">The sequence shown here is derived from an EMBL/GenBank/DDBJ whole genome shotgun (WGS) entry which is preliminary data.</text>
</comment>
<dbReference type="EMBL" id="BMAT01004771">
    <property type="protein sequence ID" value="GFR79933.1"/>
    <property type="molecule type" value="Genomic_DNA"/>
</dbReference>
<gene>
    <name evidence="2" type="ORF">ElyMa_002300600</name>
</gene>
<dbReference type="Proteomes" id="UP000762676">
    <property type="component" value="Unassembled WGS sequence"/>
</dbReference>
<protein>
    <submittedName>
        <fullName evidence="2">Uncharacterized protein</fullName>
    </submittedName>
</protein>
<feature type="region of interest" description="Disordered" evidence="1">
    <location>
        <begin position="7"/>
        <end position="65"/>
    </location>
</feature>
<feature type="compositionally biased region" description="Acidic residues" evidence="1">
    <location>
        <begin position="14"/>
        <end position="61"/>
    </location>
</feature>
<name>A0AAV4G308_9GAST</name>
<keyword evidence="3" id="KW-1185">Reference proteome</keyword>
<evidence type="ECO:0000313" key="2">
    <source>
        <dbReference type="EMBL" id="GFR79933.1"/>
    </source>
</evidence>
<dbReference type="AlphaFoldDB" id="A0AAV4G308"/>
<evidence type="ECO:0000256" key="1">
    <source>
        <dbReference type="SAM" id="MobiDB-lite"/>
    </source>
</evidence>
<accession>A0AAV4G308</accession>
<evidence type="ECO:0000313" key="3">
    <source>
        <dbReference type="Proteomes" id="UP000762676"/>
    </source>
</evidence>
<proteinExistence type="predicted"/>
<feature type="compositionally biased region" description="Polar residues" evidence="1">
    <location>
        <begin position="70"/>
        <end position="85"/>
    </location>
</feature>
<reference evidence="2 3" key="1">
    <citation type="journal article" date="2021" name="Elife">
        <title>Chloroplast acquisition without the gene transfer in kleptoplastic sea slugs, Plakobranchus ocellatus.</title>
        <authorList>
            <person name="Maeda T."/>
            <person name="Takahashi S."/>
            <person name="Yoshida T."/>
            <person name="Shimamura S."/>
            <person name="Takaki Y."/>
            <person name="Nagai Y."/>
            <person name="Toyoda A."/>
            <person name="Suzuki Y."/>
            <person name="Arimoto A."/>
            <person name="Ishii H."/>
            <person name="Satoh N."/>
            <person name="Nishiyama T."/>
            <person name="Hasebe M."/>
            <person name="Maruyama T."/>
            <person name="Minagawa J."/>
            <person name="Obokata J."/>
            <person name="Shigenobu S."/>
        </authorList>
    </citation>
    <scope>NUCLEOTIDE SEQUENCE [LARGE SCALE GENOMIC DNA]</scope>
</reference>